<reference evidence="2" key="1">
    <citation type="submission" date="2020-09" db="EMBL/GenBank/DDBJ databases">
        <title>Rhizobia associated with sainfoin plants.</title>
        <authorList>
            <person name="Asharfi S."/>
            <person name="Kuzmanovic N."/>
            <person name="Bunk B."/>
            <person name="Sproeer C."/>
            <person name="Becker M."/>
            <person name="Thuenen T."/>
        </authorList>
    </citation>
    <scope>NUCLEOTIDE SEQUENCE</scope>
    <source>
        <strain evidence="2">OM4</strain>
    </source>
</reference>
<organism evidence="2 3">
    <name type="scientific">Mesorhizobium onobrychidis</name>
    <dbReference type="NCBI Taxonomy" id="2775404"/>
    <lineage>
        <taxon>Bacteria</taxon>
        <taxon>Pseudomonadati</taxon>
        <taxon>Pseudomonadota</taxon>
        <taxon>Alphaproteobacteria</taxon>
        <taxon>Hyphomicrobiales</taxon>
        <taxon>Phyllobacteriaceae</taxon>
        <taxon>Mesorhizobium</taxon>
    </lineage>
</organism>
<dbReference type="SUPFAM" id="SSF54427">
    <property type="entry name" value="NTF2-like"/>
    <property type="match status" value="1"/>
</dbReference>
<proteinExistence type="predicted"/>
<protein>
    <submittedName>
        <fullName evidence="2">Nuclear transport factor 2 family protein</fullName>
    </submittedName>
</protein>
<accession>A0ABY5QXH0</accession>
<dbReference type="RefSeq" id="WP_258120207.1">
    <property type="nucleotide sequence ID" value="NZ_CP062229.1"/>
</dbReference>
<keyword evidence="3" id="KW-1185">Reference proteome</keyword>
<sequence length="146" mass="16984">MTEAENKALVLRYFSGEREFVDEDCRFFLSGDMPCSGWMTKREKDVLSPSILETVGPWTTTIGDMVAEGDRVWVEWESNANLTNGKRYNNCYVYMFKFRDGKIVEFKIFIDSLHMYRVLDAPEVRGEPGDRQSPLTNVTERFVFPN</sequence>
<feature type="domain" description="SnoaL-like" evidence="1">
    <location>
        <begin position="51"/>
        <end position="105"/>
    </location>
</feature>
<gene>
    <name evidence="2" type="ORF">IHQ72_33845</name>
</gene>
<dbReference type="InterPro" id="IPR032710">
    <property type="entry name" value="NTF2-like_dom_sf"/>
</dbReference>
<evidence type="ECO:0000313" key="3">
    <source>
        <dbReference type="Proteomes" id="UP001058098"/>
    </source>
</evidence>
<dbReference type="Proteomes" id="UP001058098">
    <property type="component" value="Chromosome"/>
</dbReference>
<evidence type="ECO:0000313" key="2">
    <source>
        <dbReference type="EMBL" id="UVC15397.1"/>
    </source>
</evidence>
<dbReference type="EMBL" id="CP062229">
    <property type="protein sequence ID" value="UVC15397.1"/>
    <property type="molecule type" value="Genomic_DNA"/>
</dbReference>
<name>A0ABY5QXH0_9HYPH</name>
<dbReference type="Gene3D" id="3.10.450.50">
    <property type="match status" value="1"/>
</dbReference>
<dbReference type="InterPro" id="IPR037401">
    <property type="entry name" value="SnoaL-like"/>
</dbReference>
<evidence type="ECO:0000259" key="1">
    <source>
        <dbReference type="Pfam" id="PF12680"/>
    </source>
</evidence>
<dbReference type="Pfam" id="PF12680">
    <property type="entry name" value="SnoaL_2"/>
    <property type="match status" value="1"/>
</dbReference>